<dbReference type="GeneID" id="18761558"/>
<evidence type="ECO:0000313" key="2">
    <source>
        <dbReference type="Proteomes" id="UP000006753"/>
    </source>
</evidence>
<proteinExistence type="predicted"/>
<protein>
    <submittedName>
        <fullName evidence="1">Uncharacterized protein</fullName>
    </submittedName>
</protein>
<accession>K1XUF3</accession>
<dbReference type="KEGG" id="mbe:MBM_05623"/>
<dbReference type="Proteomes" id="UP000006753">
    <property type="component" value="Unassembled WGS sequence"/>
</dbReference>
<dbReference type="HOGENOM" id="CLU_1731884_0_0_1"/>
<reference evidence="1 2" key="1">
    <citation type="journal article" date="2012" name="BMC Genomics">
        <title>Sequencing the genome of Marssonina brunnea reveals fungus-poplar co-evolution.</title>
        <authorList>
            <person name="Zhu S."/>
            <person name="Cao Y.-Z."/>
            <person name="Jiang C."/>
            <person name="Tan B.-Y."/>
            <person name="Wang Z."/>
            <person name="Feng S."/>
            <person name="Zhang L."/>
            <person name="Su X.-H."/>
            <person name="Brejova B."/>
            <person name="Vinar T."/>
            <person name="Xu M."/>
            <person name="Wang M.-X."/>
            <person name="Zhang S.-G."/>
            <person name="Huang M.-R."/>
            <person name="Wu R."/>
            <person name="Zhou Y."/>
        </authorList>
    </citation>
    <scope>NUCLEOTIDE SEQUENCE [LARGE SCALE GENOMIC DNA]</scope>
    <source>
        <strain evidence="1 2">MB_m1</strain>
    </source>
</reference>
<name>K1XUF3_MARBU</name>
<organism evidence="1 2">
    <name type="scientific">Marssonina brunnea f. sp. multigermtubi (strain MB_m1)</name>
    <name type="common">Marssonina leaf spot fungus</name>
    <dbReference type="NCBI Taxonomy" id="1072389"/>
    <lineage>
        <taxon>Eukaryota</taxon>
        <taxon>Fungi</taxon>
        <taxon>Dikarya</taxon>
        <taxon>Ascomycota</taxon>
        <taxon>Pezizomycotina</taxon>
        <taxon>Leotiomycetes</taxon>
        <taxon>Helotiales</taxon>
        <taxon>Drepanopezizaceae</taxon>
        <taxon>Drepanopeziza</taxon>
    </lineage>
</organism>
<dbReference type="AlphaFoldDB" id="K1XUF3"/>
<sequence length="151" mass="16557">MKPPEPNRFFYRHLPGRDPRIAPHRLGPALDRHRRRRLRRLIRRALHGQHAGPIPPHRAPPLPLRAARFPAGRVPLRGPVRARAAAVHARDARLPVARLARDHPHRKCGGGGDPDAEGERAGNHVLCGADGGYGPGWRGGDDVSAGHFGKI</sequence>
<dbReference type="InParanoid" id="K1XUF3"/>
<evidence type="ECO:0000313" key="1">
    <source>
        <dbReference type="EMBL" id="EKD16329.1"/>
    </source>
</evidence>
<gene>
    <name evidence="1" type="ORF">MBM_05623</name>
</gene>
<keyword evidence="2" id="KW-1185">Reference proteome</keyword>
<dbReference type="EMBL" id="JH921439">
    <property type="protein sequence ID" value="EKD16329.1"/>
    <property type="molecule type" value="Genomic_DNA"/>
</dbReference>